<reference evidence="2" key="1">
    <citation type="journal article" date="2017" name="Nat. Commun.">
        <title>The asparagus genome sheds light on the origin and evolution of a young Y chromosome.</title>
        <authorList>
            <person name="Harkess A."/>
            <person name="Zhou J."/>
            <person name="Xu C."/>
            <person name="Bowers J.E."/>
            <person name="Van der Hulst R."/>
            <person name="Ayyampalayam S."/>
            <person name="Mercati F."/>
            <person name="Riccardi P."/>
            <person name="McKain M.R."/>
            <person name="Kakrana A."/>
            <person name="Tang H."/>
            <person name="Ray J."/>
            <person name="Groenendijk J."/>
            <person name="Arikit S."/>
            <person name="Mathioni S.M."/>
            <person name="Nakano M."/>
            <person name="Shan H."/>
            <person name="Telgmann-Rauber A."/>
            <person name="Kanno A."/>
            <person name="Yue Z."/>
            <person name="Chen H."/>
            <person name="Li W."/>
            <person name="Chen Y."/>
            <person name="Xu X."/>
            <person name="Zhang Y."/>
            <person name="Luo S."/>
            <person name="Chen H."/>
            <person name="Gao J."/>
            <person name="Mao Z."/>
            <person name="Pires J.C."/>
            <person name="Luo M."/>
            <person name="Kudrna D."/>
            <person name="Wing R.A."/>
            <person name="Meyers B.C."/>
            <person name="Yi K."/>
            <person name="Kong H."/>
            <person name="Lavrijsen P."/>
            <person name="Sunseri F."/>
            <person name="Falavigna A."/>
            <person name="Ye Y."/>
            <person name="Leebens-Mack J.H."/>
            <person name="Chen G."/>
        </authorList>
    </citation>
    <scope>NUCLEOTIDE SEQUENCE [LARGE SCALE GENOMIC DNA]</scope>
    <source>
        <strain evidence="2">cv. DH0086</strain>
    </source>
</reference>
<organism evidence="1 2">
    <name type="scientific">Asparagus officinalis</name>
    <name type="common">Garden asparagus</name>
    <dbReference type="NCBI Taxonomy" id="4686"/>
    <lineage>
        <taxon>Eukaryota</taxon>
        <taxon>Viridiplantae</taxon>
        <taxon>Streptophyta</taxon>
        <taxon>Embryophyta</taxon>
        <taxon>Tracheophyta</taxon>
        <taxon>Spermatophyta</taxon>
        <taxon>Magnoliopsida</taxon>
        <taxon>Liliopsida</taxon>
        <taxon>Asparagales</taxon>
        <taxon>Asparagaceae</taxon>
        <taxon>Asparagoideae</taxon>
        <taxon>Asparagus</taxon>
    </lineage>
</organism>
<dbReference type="AlphaFoldDB" id="A0A5P1F7Q0"/>
<name>A0A5P1F7Q0_ASPOF</name>
<sequence>MMKRDLGSVLVAEAADVELAVSGVLVGAKTMTSFLILAVGGDDGAKTIKERRRRWIKAVGVDDGQLALSALFETFEIVAWDTVVCEIS</sequence>
<accession>A0A5P1F7Q0</accession>
<keyword evidence="2" id="KW-1185">Reference proteome</keyword>
<gene>
    <name evidence="1" type="ORF">A4U43_C04F21980</name>
</gene>
<evidence type="ECO:0000313" key="1">
    <source>
        <dbReference type="EMBL" id="ONK72681.1"/>
    </source>
</evidence>
<proteinExistence type="predicted"/>
<dbReference type="Proteomes" id="UP000243459">
    <property type="component" value="Chromosome 4"/>
</dbReference>
<dbReference type="Gramene" id="ONK72681">
    <property type="protein sequence ID" value="ONK72681"/>
    <property type="gene ID" value="A4U43_C04F21980"/>
</dbReference>
<dbReference type="EMBL" id="CM007384">
    <property type="protein sequence ID" value="ONK72681.1"/>
    <property type="molecule type" value="Genomic_DNA"/>
</dbReference>
<evidence type="ECO:0000313" key="2">
    <source>
        <dbReference type="Proteomes" id="UP000243459"/>
    </source>
</evidence>
<protein>
    <submittedName>
        <fullName evidence="1">Uncharacterized protein</fullName>
    </submittedName>
</protein>